<reference evidence="1 2" key="1">
    <citation type="journal article" date="2022" name="Genome Biol. Evol.">
        <title>The Spruce Budworm Genome: Reconstructing the Evolutionary History of Antifreeze Proteins.</title>
        <authorList>
            <person name="Beliveau C."/>
            <person name="Gagne P."/>
            <person name="Picq S."/>
            <person name="Vernygora O."/>
            <person name="Keeling C.I."/>
            <person name="Pinkney K."/>
            <person name="Doucet D."/>
            <person name="Wen F."/>
            <person name="Johnston J.S."/>
            <person name="Maaroufi H."/>
            <person name="Boyle B."/>
            <person name="Laroche J."/>
            <person name="Dewar K."/>
            <person name="Juretic N."/>
            <person name="Blackburn G."/>
            <person name="Nisole A."/>
            <person name="Brunet B."/>
            <person name="Brandao M."/>
            <person name="Lumley L."/>
            <person name="Duan J."/>
            <person name="Quan G."/>
            <person name="Lucarotti C.J."/>
            <person name="Roe A.D."/>
            <person name="Sperling F.A.H."/>
            <person name="Levesque R.C."/>
            <person name="Cusson M."/>
        </authorList>
    </citation>
    <scope>NUCLEOTIDE SEQUENCE [LARGE SCALE GENOMIC DNA]</scope>
    <source>
        <strain evidence="1">Glfc:IPQL:Cfum</strain>
    </source>
</reference>
<evidence type="ECO:0000313" key="2">
    <source>
        <dbReference type="Proteomes" id="UP001064048"/>
    </source>
</evidence>
<keyword evidence="2" id="KW-1185">Reference proteome</keyword>
<sequence>MICRVCTCPADIPVTDTINGINIIRTISSVTSIYVSNLDPCLKYICKNCLDELKIALDFKKKCESSDYNFRQTQPQRIDKCSRPMVMHDFALIIHQMTRRRLVRLTGTDGRGHNNRIKLNISYLQKPNEVIEARARKAIKCQQCDLAFGTKDLLIEHRLQQNCVCPPCPQCGKLVSNLARHKKNVHLRTDEFTCHICGKEHCGTTCESNTPLSNLPTVLSLLILNDILLICQDCSDRLIHSDKCDYSCPLCPYKGKQQSYLTLHMRVHTGERPYLCSFVNPSNLRKHQLTHSRKKFECNKCKKQFRLLETLQEHYEAAHLNVRYRCSICGRDLWSRCKLLSHELRVHNREKHKLYDEIYKVVLNDEND</sequence>
<accession>A0ACC0KHW7</accession>
<protein>
    <submittedName>
        <fullName evidence="1">Uncharacterized protein</fullName>
    </submittedName>
</protein>
<name>A0ACC0KHW7_CHOFU</name>
<organism evidence="1 2">
    <name type="scientific">Choristoneura fumiferana</name>
    <name type="common">Spruce budworm moth</name>
    <name type="synonym">Archips fumiferana</name>
    <dbReference type="NCBI Taxonomy" id="7141"/>
    <lineage>
        <taxon>Eukaryota</taxon>
        <taxon>Metazoa</taxon>
        <taxon>Ecdysozoa</taxon>
        <taxon>Arthropoda</taxon>
        <taxon>Hexapoda</taxon>
        <taxon>Insecta</taxon>
        <taxon>Pterygota</taxon>
        <taxon>Neoptera</taxon>
        <taxon>Endopterygota</taxon>
        <taxon>Lepidoptera</taxon>
        <taxon>Glossata</taxon>
        <taxon>Ditrysia</taxon>
        <taxon>Tortricoidea</taxon>
        <taxon>Tortricidae</taxon>
        <taxon>Tortricinae</taxon>
        <taxon>Choristoneura</taxon>
    </lineage>
</organism>
<proteinExistence type="predicted"/>
<comment type="caution">
    <text evidence="1">The sequence shown here is derived from an EMBL/GenBank/DDBJ whole genome shotgun (WGS) entry which is preliminary data.</text>
</comment>
<gene>
    <name evidence="1" type="ORF">MSG28_004097</name>
</gene>
<dbReference type="Proteomes" id="UP001064048">
    <property type="component" value="Chromosome 6"/>
</dbReference>
<evidence type="ECO:0000313" key="1">
    <source>
        <dbReference type="EMBL" id="KAI8435925.1"/>
    </source>
</evidence>
<dbReference type="EMBL" id="CM046106">
    <property type="protein sequence ID" value="KAI8435925.1"/>
    <property type="molecule type" value="Genomic_DNA"/>
</dbReference>